<evidence type="ECO:0008006" key="4">
    <source>
        <dbReference type="Google" id="ProtNLM"/>
    </source>
</evidence>
<sequence>MTDEDENISDSDFGEDEDPDKIEVPDEANPTPSSLVCSCHFINGDKTRLPTLVKLNENKLFLYQSPERKKRWW</sequence>
<accession>A0A653BZH8</accession>
<organism evidence="2 3">
    <name type="scientific">Callosobruchus maculatus</name>
    <name type="common">Southern cowpea weevil</name>
    <name type="synonym">Pulse bruchid</name>
    <dbReference type="NCBI Taxonomy" id="64391"/>
    <lineage>
        <taxon>Eukaryota</taxon>
        <taxon>Metazoa</taxon>
        <taxon>Ecdysozoa</taxon>
        <taxon>Arthropoda</taxon>
        <taxon>Hexapoda</taxon>
        <taxon>Insecta</taxon>
        <taxon>Pterygota</taxon>
        <taxon>Neoptera</taxon>
        <taxon>Endopterygota</taxon>
        <taxon>Coleoptera</taxon>
        <taxon>Polyphaga</taxon>
        <taxon>Cucujiformia</taxon>
        <taxon>Chrysomeloidea</taxon>
        <taxon>Chrysomelidae</taxon>
        <taxon>Bruchinae</taxon>
        <taxon>Bruchini</taxon>
        <taxon>Callosobruchus</taxon>
    </lineage>
</organism>
<name>A0A653BZH8_CALMS</name>
<gene>
    <name evidence="2" type="ORF">CALMAC_LOCUS4731</name>
</gene>
<keyword evidence="3" id="KW-1185">Reference proteome</keyword>
<feature type="compositionally biased region" description="Acidic residues" evidence="1">
    <location>
        <begin position="1"/>
        <end position="20"/>
    </location>
</feature>
<protein>
    <recommendedName>
        <fullName evidence="4">THAP-type domain-containing protein</fullName>
    </recommendedName>
</protein>
<feature type="region of interest" description="Disordered" evidence="1">
    <location>
        <begin position="1"/>
        <end position="33"/>
    </location>
</feature>
<evidence type="ECO:0000313" key="2">
    <source>
        <dbReference type="EMBL" id="VEN40641.1"/>
    </source>
</evidence>
<evidence type="ECO:0000256" key="1">
    <source>
        <dbReference type="SAM" id="MobiDB-lite"/>
    </source>
</evidence>
<dbReference type="OrthoDB" id="421838at2759"/>
<reference evidence="2 3" key="1">
    <citation type="submission" date="2019-01" db="EMBL/GenBank/DDBJ databases">
        <authorList>
            <person name="Sayadi A."/>
        </authorList>
    </citation>
    <scope>NUCLEOTIDE SEQUENCE [LARGE SCALE GENOMIC DNA]</scope>
</reference>
<dbReference type="Proteomes" id="UP000410492">
    <property type="component" value="Unassembled WGS sequence"/>
</dbReference>
<proteinExistence type="predicted"/>
<evidence type="ECO:0000313" key="3">
    <source>
        <dbReference type="Proteomes" id="UP000410492"/>
    </source>
</evidence>
<dbReference type="AlphaFoldDB" id="A0A653BZH8"/>
<dbReference type="EMBL" id="CAACVG010006566">
    <property type="protein sequence ID" value="VEN40641.1"/>
    <property type="molecule type" value="Genomic_DNA"/>
</dbReference>